<gene>
    <name evidence="3" type="ORF">AB6A40_006269</name>
</gene>
<comment type="caution">
    <text evidence="3">The sequence shown here is derived from an EMBL/GenBank/DDBJ whole genome shotgun (WGS) entry which is preliminary data.</text>
</comment>
<protein>
    <submittedName>
        <fullName evidence="3">Uncharacterized protein</fullName>
    </submittedName>
</protein>
<feature type="region of interest" description="Disordered" evidence="2">
    <location>
        <begin position="112"/>
        <end position="362"/>
    </location>
</feature>
<feature type="compositionally biased region" description="Basic and acidic residues" evidence="2">
    <location>
        <begin position="225"/>
        <end position="241"/>
    </location>
</feature>
<feature type="compositionally biased region" description="Basic and acidic residues" evidence="2">
    <location>
        <begin position="345"/>
        <end position="362"/>
    </location>
</feature>
<keyword evidence="1" id="KW-0175">Coiled coil</keyword>
<sequence>MNGSWDADAMASSNATFTITKGNQCEYQFLDEIEFPANLIDIEEDSVSELSSESPSENRMNSTVTLEESRFDPNHLPIVEDDASTPLIEYCPFLESSADNFSVTMPLTSPVLPTATSPSRPTSSNSKMSISSGDSSNHLDSKTTSAPSKKPIEIVPKKPKHQSIREIQNAPLPKRTLKPKPPSKSQIMMERLKASIAADKQKPKKEIKSRLGELLSAPTPVSSDINRDCRKNTSGEKEAGKRASSPTVKRRKPEPLKPNNNKINEEQAASNSSSKQRQSHLPPPKGTSKLSKPNTASRPVTKFVPPNSVSAQKSSSDENKAKSSRLLSASEMNEHSSGTKCVRKTNTEMRDEKSSMTEEEKHRRLKHAVDGFDVLGVLFNYMTTSMEKLLNKNSALEHQLFEQNRERQKQLENVISSFKEQLDEKTNRFETEVSFALLFVFMLSVFVQHSDVFLRTEAGFRNA</sequence>
<feature type="coiled-coil region" evidence="1">
    <location>
        <begin position="386"/>
        <end position="428"/>
    </location>
</feature>
<accession>A0ABD6ETJ0</accession>
<feature type="compositionally biased region" description="Polar residues" evidence="2">
    <location>
        <begin position="325"/>
        <end position="339"/>
    </location>
</feature>
<feature type="compositionally biased region" description="Polar residues" evidence="2">
    <location>
        <begin position="258"/>
        <end position="276"/>
    </location>
</feature>
<organism evidence="3 4">
    <name type="scientific">Gnathostoma spinigerum</name>
    <dbReference type="NCBI Taxonomy" id="75299"/>
    <lineage>
        <taxon>Eukaryota</taxon>
        <taxon>Metazoa</taxon>
        <taxon>Ecdysozoa</taxon>
        <taxon>Nematoda</taxon>
        <taxon>Chromadorea</taxon>
        <taxon>Rhabditida</taxon>
        <taxon>Spirurina</taxon>
        <taxon>Gnathostomatomorpha</taxon>
        <taxon>Gnathostomatoidea</taxon>
        <taxon>Gnathostomatidae</taxon>
        <taxon>Gnathostoma</taxon>
    </lineage>
</organism>
<name>A0ABD6ETJ0_9BILA</name>
<keyword evidence="4" id="KW-1185">Reference proteome</keyword>
<feature type="compositionally biased region" description="Basic and acidic residues" evidence="2">
    <location>
        <begin position="199"/>
        <end position="211"/>
    </location>
</feature>
<feature type="compositionally biased region" description="Polar residues" evidence="2">
    <location>
        <begin position="130"/>
        <end position="146"/>
    </location>
</feature>
<evidence type="ECO:0000256" key="1">
    <source>
        <dbReference type="SAM" id="Coils"/>
    </source>
</evidence>
<dbReference type="Proteomes" id="UP001608902">
    <property type="component" value="Unassembled WGS sequence"/>
</dbReference>
<feature type="compositionally biased region" description="Polar residues" evidence="2">
    <location>
        <begin position="288"/>
        <end position="298"/>
    </location>
</feature>
<dbReference type="AlphaFoldDB" id="A0ABD6ETJ0"/>
<evidence type="ECO:0000313" key="3">
    <source>
        <dbReference type="EMBL" id="MFH4979560.1"/>
    </source>
</evidence>
<evidence type="ECO:0000256" key="2">
    <source>
        <dbReference type="SAM" id="MobiDB-lite"/>
    </source>
</evidence>
<reference evidence="3 4" key="1">
    <citation type="submission" date="2024-08" db="EMBL/GenBank/DDBJ databases">
        <title>Gnathostoma spinigerum genome.</title>
        <authorList>
            <person name="Gonzalez-Bertolin B."/>
            <person name="Monzon S."/>
            <person name="Zaballos A."/>
            <person name="Jimenez P."/>
            <person name="Dekumyoy P."/>
            <person name="Varona S."/>
            <person name="Cuesta I."/>
            <person name="Sumanam S."/>
            <person name="Adisakwattana P."/>
            <person name="Gasser R.B."/>
            <person name="Hernandez-Gonzalez A."/>
            <person name="Young N.D."/>
            <person name="Perteguer M.J."/>
        </authorList>
    </citation>
    <scope>NUCLEOTIDE SEQUENCE [LARGE SCALE GENOMIC DNA]</scope>
    <source>
        <strain evidence="3">AL3</strain>
        <tissue evidence="3">Liver</tissue>
    </source>
</reference>
<feature type="compositionally biased region" description="Low complexity" evidence="2">
    <location>
        <begin position="113"/>
        <end position="129"/>
    </location>
</feature>
<proteinExistence type="predicted"/>
<evidence type="ECO:0000313" key="4">
    <source>
        <dbReference type="Proteomes" id="UP001608902"/>
    </source>
</evidence>
<dbReference type="EMBL" id="JBGFUD010004343">
    <property type="protein sequence ID" value="MFH4979560.1"/>
    <property type="molecule type" value="Genomic_DNA"/>
</dbReference>